<proteinExistence type="predicted"/>
<protein>
    <submittedName>
        <fullName evidence="5">FIG022979: MoxR-like ATPases</fullName>
    </submittedName>
</protein>
<dbReference type="Pfam" id="PF17863">
    <property type="entry name" value="AAA_lid_2"/>
    <property type="match status" value="1"/>
</dbReference>
<dbReference type="FunFam" id="3.40.50.300:FF:000640">
    <property type="entry name" value="MoxR family ATPase"/>
    <property type="match status" value="1"/>
</dbReference>
<evidence type="ECO:0000259" key="4">
    <source>
        <dbReference type="Pfam" id="PF17863"/>
    </source>
</evidence>
<feature type="domain" description="ATPase AAA-3" evidence="3">
    <location>
        <begin position="63"/>
        <end position="193"/>
    </location>
</feature>
<organism evidence="5">
    <name type="scientific">hydrothermal vent metagenome</name>
    <dbReference type="NCBI Taxonomy" id="652676"/>
    <lineage>
        <taxon>unclassified sequences</taxon>
        <taxon>metagenomes</taxon>
        <taxon>ecological metagenomes</taxon>
    </lineage>
</organism>
<dbReference type="PIRSF" id="PIRSF002849">
    <property type="entry name" value="AAA_ATPase_chaperone_MoxR_prd"/>
    <property type="match status" value="1"/>
</dbReference>
<dbReference type="Gene3D" id="3.40.50.300">
    <property type="entry name" value="P-loop containing nucleotide triphosphate hydrolases"/>
    <property type="match status" value="1"/>
</dbReference>
<feature type="domain" description="ChlI/MoxR AAA lid" evidence="4">
    <location>
        <begin position="258"/>
        <end position="316"/>
    </location>
</feature>
<dbReference type="Pfam" id="PF07726">
    <property type="entry name" value="AAA_3"/>
    <property type="match status" value="1"/>
</dbReference>
<keyword evidence="2" id="KW-0067">ATP-binding</keyword>
<dbReference type="InterPro" id="IPR011703">
    <property type="entry name" value="ATPase_AAA-3"/>
</dbReference>
<keyword evidence="1" id="KW-0547">Nucleotide-binding</keyword>
<dbReference type="EMBL" id="UOFV01000418">
    <property type="protein sequence ID" value="VAX03671.1"/>
    <property type="molecule type" value="Genomic_DNA"/>
</dbReference>
<dbReference type="PANTHER" id="PTHR42759">
    <property type="entry name" value="MOXR FAMILY PROTEIN"/>
    <property type="match status" value="1"/>
</dbReference>
<dbReference type="Gene3D" id="1.10.8.80">
    <property type="entry name" value="Magnesium chelatase subunit I, C-Terminal domain"/>
    <property type="match status" value="1"/>
</dbReference>
<evidence type="ECO:0000259" key="3">
    <source>
        <dbReference type="Pfam" id="PF07726"/>
    </source>
</evidence>
<gene>
    <name evidence="5" type="ORF">MNBD_GAMMA19-1223</name>
</gene>
<accession>A0A3B1APP6</accession>
<evidence type="ECO:0000256" key="2">
    <source>
        <dbReference type="ARBA" id="ARBA00022840"/>
    </source>
</evidence>
<sequence>MLLWAFRTLSTSQAWRPFVATNTMQNNESTKKLDAIVAHASQVVLGKQHEIRLALACLLARGHLLIEDLPGMGKTTLAHVLAQTLGLQYQRIQFTSDLLPADILGVSIFDKSEQGFHFHPGPIFAQLILADEVNRATPKAQSALLEAMEEGQVTTEGKTRPLPEPFFVIATQNPTYQIGTFPLPESQLDRFLMRISLGYPDASAERALLTGDDRREILKQHGACIQPGQLAELQQTASKVHVADALLDYVQALLDVSRRSPQFTHGLSPRAGLALLRSAKAWALMAGRDHAMPEDVQTVMPHVVSHRLQAVAESSQGDKTLLTLLQDVAIP</sequence>
<dbReference type="InterPro" id="IPR027417">
    <property type="entry name" value="P-loop_NTPase"/>
</dbReference>
<evidence type="ECO:0000256" key="1">
    <source>
        <dbReference type="ARBA" id="ARBA00022741"/>
    </source>
</evidence>
<dbReference type="InterPro" id="IPR041628">
    <property type="entry name" value="ChlI/MoxR_AAA_lid"/>
</dbReference>
<reference evidence="5" key="1">
    <citation type="submission" date="2018-06" db="EMBL/GenBank/DDBJ databases">
        <authorList>
            <person name="Zhirakovskaya E."/>
        </authorList>
    </citation>
    <scope>NUCLEOTIDE SEQUENCE</scope>
</reference>
<dbReference type="GO" id="GO:0016887">
    <property type="term" value="F:ATP hydrolysis activity"/>
    <property type="evidence" value="ECO:0007669"/>
    <property type="project" value="InterPro"/>
</dbReference>
<evidence type="ECO:0000313" key="5">
    <source>
        <dbReference type="EMBL" id="VAX03671.1"/>
    </source>
</evidence>
<name>A0A3B1APP6_9ZZZZ</name>
<dbReference type="CDD" id="cd00009">
    <property type="entry name" value="AAA"/>
    <property type="match status" value="1"/>
</dbReference>
<dbReference type="InterPro" id="IPR050764">
    <property type="entry name" value="CbbQ/NirQ/NorQ/GpvN"/>
</dbReference>
<dbReference type="GO" id="GO:0005524">
    <property type="term" value="F:ATP binding"/>
    <property type="evidence" value="ECO:0007669"/>
    <property type="project" value="UniProtKB-KW"/>
</dbReference>
<dbReference type="AlphaFoldDB" id="A0A3B1APP6"/>
<dbReference type="PANTHER" id="PTHR42759:SF5">
    <property type="entry name" value="METHANOL DEHYDROGENASE REGULATOR"/>
    <property type="match status" value="1"/>
</dbReference>
<dbReference type="SUPFAM" id="SSF52540">
    <property type="entry name" value="P-loop containing nucleoside triphosphate hydrolases"/>
    <property type="match status" value="1"/>
</dbReference>